<dbReference type="PANTHER" id="PTHR35041:SF3">
    <property type="entry name" value="FORMYLMETHIONINE DEFORMYLASE-LIKE PROTEIN"/>
    <property type="match status" value="1"/>
</dbReference>
<dbReference type="Proteomes" id="UP001369815">
    <property type="component" value="Unassembled WGS sequence"/>
</dbReference>
<organism evidence="2 3">
    <name type="scientific">Daldinia eschscholtzii</name>
    <dbReference type="NCBI Taxonomy" id="292717"/>
    <lineage>
        <taxon>Eukaryota</taxon>
        <taxon>Fungi</taxon>
        <taxon>Dikarya</taxon>
        <taxon>Ascomycota</taxon>
        <taxon>Pezizomycotina</taxon>
        <taxon>Sordariomycetes</taxon>
        <taxon>Xylariomycetidae</taxon>
        <taxon>Xylariales</taxon>
        <taxon>Hypoxylaceae</taxon>
        <taxon>Daldinia</taxon>
    </lineage>
</organism>
<sequence length="315" mass="34575">MTLDGKPAVDQLTMLRYGTVLSFAAKAGLVAAVVVAFKQRIWITVRNKFLSVTALDSLFAAAEDAGALFNIEIYKQAKIAMLLAAFEWRNATKSDNLYGLSMSLWNTTASDTASPDWFDYYDRPSNPLIRVATHATFMGQAVSKSGTSIDICGSSWNCTYTINFTAPAYKCSELASGVGSRIKTLGDQKPPEGFSTKLLVPEGNYSYYAYTSGGEYSDQQMDTGKGGIPNMEPPFPEALGAFRTEPVIWIGYSVRTNPSDAAPHNRSMPGWSDAFVPKVIGCEHYEADYTVLFNFTGGQQLTNVTELKFIRRIIE</sequence>
<evidence type="ECO:0000256" key="1">
    <source>
        <dbReference type="SAM" id="Phobius"/>
    </source>
</evidence>
<keyword evidence="3" id="KW-1185">Reference proteome</keyword>
<evidence type="ECO:0000313" key="3">
    <source>
        <dbReference type="Proteomes" id="UP001369815"/>
    </source>
</evidence>
<proteinExistence type="predicted"/>
<name>A0AAX6MX68_9PEZI</name>
<keyword evidence="1" id="KW-0472">Membrane</keyword>
<keyword evidence="1" id="KW-0812">Transmembrane</keyword>
<keyword evidence="1" id="KW-1133">Transmembrane helix</keyword>
<feature type="transmembrane region" description="Helical" evidence="1">
    <location>
        <begin position="20"/>
        <end position="37"/>
    </location>
</feature>
<gene>
    <name evidence="2" type="ORF">Daesc_002491</name>
</gene>
<evidence type="ECO:0000313" key="2">
    <source>
        <dbReference type="EMBL" id="KAK6957205.1"/>
    </source>
</evidence>
<dbReference type="PANTHER" id="PTHR35041">
    <property type="entry name" value="MEDIATOR OF RNA POLYMERASE II TRANSCRIPTION SUBUNIT 1"/>
    <property type="match status" value="1"/>
</dbReference>
<protein>
    <submittedName>
        <fullName evidence="2">Uncharacterized protein</fullName>
    </submittedName>
</protein>
<dbReference type="AlphaFoldDB" id="A0AAX6MX68"/>
<reference evidence="2 3" key="1">
    <citation type="journal article" date="2024" name="Front Chem Biol">
        <title>Unveiling the potential of Daldinia eschscholtzii MFLUCC 19-0629 through bioactivity and bioinformatics studies for enhanced sustainable agriculture production.</title>
        <authorList>
            <person name="Brooks S."/>
            <person name="Weaver J.A."/>
            <person name="Klomchit A."/>
            <person name="Alharthi S.A."/>
            <person name="Onlamun T."/>
            <person name="Nurani R."/>
            <person name="Vong T.K."/>
            <person name="Alberti F."/>
            <person name="Greco C."/>
        </authorList>
    </citation>
    <scope>NUCLEOTIDE SEQUENCE [LARGE SCALE GENOMIC DNA]</scope>
    <source>
        <strain evidence="2">MFLUCC 19-0629</strain>
    </source>
</reference>
<dbReference type="EMBL" id="JBANMG010000002">
    <property type="protein sequence ID" value="KAK6957205.1"/>
    <property type="molecule type" value="Genomic_DNA"/>
</dbReference>
<accession>A0AAX6MX68</accession>
<comment type="caution">
    <text evidence="2">The sequence shown here is derived from an EMBL/GenBank/DDBJ whole genome shotgun (WGS) entry which is preliminary data.</text>
</comment>